<dbReference type="HOGENOM" id="CLU_1901830_0_0_2"/>
<dbReference type="PANTHER" id="PTHR43000">
    <property type="entry name" value="DTDP-D-GLUCOSE 4,6-DEHYDRATASE-RELATED"/>
    <property type="match status" value="1"/>
</dbReference>
<evidence type="ECO:0000259" key="2">
    <source>
        <dbReference type="Pfam" id="PF01370"/>
    </source>
</evidence>
<dbReference type="KEGG" id="nir:NSED_08510"/>
<dbReference type="EMBL" id="CP003843">
    <property type="protein sequence ID" value="AFS83494.1"/>
    <property type="molecule type" value="Genomic_DNA"/>
</dbReference>
<dbReference type="InterPro" id="IPR036291">
    <property type="entry name" value="NAD(P)-bd_dom_sf"/>
</dbReference>
<dbReference type="Proteomes" id="UP000006100">
    <property type="component" value="Chromosome"/>
</dbReference>
<dbReference type="Pfam" id="PF01370">
    <property type="entry name" value="Epimerase"/>
    <property type="match status" value="1"/>
</dbReference>
<dbReference type="PATRIC" id="fig|1229909.8.peg.1865"/>
<accession>K0BDG7</accession>
<dbReference type="SUPFAM" id="SSF51735">
    <property type="entry name" value="NAD(P)-binding Rossmann-fold domains"/>
    <property type="match status" value="1"/>
</dbReference>
<gene>
    <name evidence="3" type="ORF">NSED_08510</name>
</gene>
<evidence type="ECO:0000313" key="3">
    <source>
        <dbReference type="EMBL" id="AFS83494.1"/>
    </source>
</evidence>
<dbReference type="InterPro" id="IPR001509">
    <property type="entry name" value="Epimerase_deHydtase"/>
</dbReference>
<feature type="domain" description="NAD-dependent epimerase/dehydratase" evidence="2">
    <location>
        <begin position="1"/>
        <end position="67"/>
    </location>
</feature>
<dbReference type="STRING" id="1229909.NSED_08510"/>
<organism evidence="3 4">
    <name type="scientific">Candidatus Nitrosopumilus sediminis</name>
    <dbReference type="NCBI Taxonomy" id="1229909"/>
    <lineage>
        <taxon>Archaea</taxon>
        <taxon>Nitrososphaerota</taxon>
        <taxon>Nitrososphaeria</taxon>
        <taxon>Nitrosopumilales</taxon>
        <taxon>Nitrosopumilaceae</taxon>
        <taxon>Nitrosopumilus</taxon>
    </lineage>
</organism>
<keyword evidence="4" id="KW-1185">Reference proteome</keyword>
<dbReference type="eggNOG" id="arCOG01369">
    <property type="taxonomic scope" value="Archaea"/>
</dbReference>
<reference evidence="3 4" key="1">
    <citation type="journal article" date="2012" name="J. Bacteriol.">
        <title>Draft Genome Sequence of an Ammonia-Oxidizing Archaeon, "Candidatus Nitrosopumilus sediminis" AR2, from Svalbard in the Arctic Circle.</title>
        <authorList>
            <person name="Park S.J."/>
            <person name="Kim J.G."/>
            <person name="Jung M.Y."/>
            <person name="Kim S.J."/>
            <person name="Cha I.T."/>
            <person name="Ghai R."/>
            <person name="Martin-Cuadrado A.B."/>
            <person name="Rodriguez-Valera F."/>
            <person name="Rhee S.K."/>
        </authorList>
    </citation>
    <scope>NUCLEOTIDE SEQUENCE [LARGE SCALE GENOMIC DNA]</scope>
    <source>
        <strain evidence="3 4">AR2</strain>
    </source>
</reference>
<proteinExistence type="inferred from homology"/>
<protein>
    <submittedName>
        <fullName evidence="3">NAD-dependent epimerase/dehydratase</fullName>
    </submittedName>
</protein>
<evidence type="ECO:0000313" key="4">
    <source>
        <dbReference type="Proteomes" id="UP000006100"/>
    </source>
</evidence>
<dbReference type="Gene3D" id="3.40.50.720">
    <property type="entry name" value="NAD(P)-binding Rossmann-like Domain"/>
    <property type="match status" value="1"/>
</dbReference>
<dbReference type="AlphaFoldDB" id="K0BDG7"/>
<evidence type="ECO:0000256" key="1">
    <source>
        <dbReference type="ARBA" id="ARBA00007637"/>
    </source>
</evidence>
<name>K0BDG7_9ARCH</name>
<comment type="similarity">
    <text evidence="1">Belongs to the NAD(P)-dependent epimerase/dehydratase family.</text>
</comment>
<sequence length="133" mass="14797">MFNVYGKGQNDQYAGVITKFLRNIIDDKPLIIYGDGEQTRDFVSINDVVNAFDCAIRSEKNGTYNIAGGESLSINSLAEVMLDVFGKKLEIIHKEMQKGDIRHSVADVSFAASELGFSATRKLKDELSSIYHE</sequence>